<reference evidence="1" key="1">
    <citation type="journal article" date="2020" name="Stud. Mycol.">
        <title>101 Dothideomycetes genomes: a test case for predicting lifestyles and emergence of pathogens.</title>
        <authorList>
            <person name="Haridas S."/>
            <person name="Albert R."/>
            <person name="Binder M."/>
            <person name="Bloem J."/>
            <person name="Labutti K."/>
            <person name="Salamov A."/>
            <person name="Andreopoulos B."/>
            <person name="Baker S."/>
            <person name="Barry K."/>
            <person name="Bills G."/>
            <person name="Bluhm B."/>
            <person name="Cannon C."/>
            <person name="Castanera R."/>
            <person name="Culley D."/>
            <person name="Daum C."/>
            <person name="Ezra D."/>
            <person name="Gonzalez J."/>
            <person name="Henrissat B."/>
            <person name="Kuo A."/>
            <person name="Liang C."/>
            <person name="Lipzen A."/>
            <person name="Lutzoni F."/>
            <person name="Magnuson J."/>
            <person name="Mondo S."/>
            <person name="Nolan M."/>
            <person name="Ohm R."/>
            <person name="Pangilinan J."/>
            <person name="Park H.-J."/>
            <person name="Ramirez L."/>
            <person name="Alfaro M."/>
            <person name="Sun H."/>
            <person name="Tritt A."/>
            <person name="Yoshinaga Y."/>
            <person name="Zwiers L.-H."/>
            <person name="Turgeon B."/>
            <person name="Goodwin S."/>
            <person name="Spatafora J."/>
            <person name="Crous P."/>
            <person name="Grigoriev I."/>
        </authorList>
    </citation>
    <scope>NUCLEOTIDE SEQUENCE</scope>
    <source>
        <strain evidence="1">CBS 110217</strain>
    </source>
</reference>
<keyword evidence="2" id="KW-1185">Reference proteome</keyword>
<comment type="caution">
    <text evidence="1">The sequence shown here is derived from an EMBL/GenBank/DDBJ whole genome shotgun (WGS) entry which is preliminary data.</text>
</comment>
<proteinExistence type="predicted"/>
<accession>A0A9P4LQR2</accession>
<sequence>MARSHCDLSKASVSVTSCTGQDCGNMQGQKISSLIVCSTARYTLILGPNLRRRLTFDGDILDAFSGIIHALSPIFGGFHWGLLQNLFARAMFLKTPYAIECRTLFPSWSWLGRKIASEPSSATNIASDIPLVGGTLTSMVHIYAYDKLEQPKLLPGLRDNVEGVEGFSSPFIDAFNKSTKLDPLPLHPSIDDKKCVSVAAAHDPQVLLFWTQVVCVPRQWSALSRYMSFDYARQQEQVEILLIVGCFDGPGSGE</sequence>
<dbReference type="EMBL" id="ML978161">
    <property type="protein sequence ID" value="KAF2034518.1"/>
    <property type="molecule type" value="Genomic_DNA"/>
</dbReference>
<evidence type="ECO:0000313" key="1">
    <source>
        <dbReference type="EMBL" id="KAF2034518.1"/>
    </source>
</evidence>
<dbReference type="OrthoDB" id="3662167at2759"/>
<dbReference type="AlphaFoldDB" id="A0A9P4LQR2"/>
<evidence type="ECO:0000313" key="2">
    <source>
        <dbReference type="Proteomes" id="UP000799777"/>
    </source>
</evidence>
<dbReference type="Proteomes" id="UP000799777">
    <property type="component" value="Unassembled WGS sequence"/>
</dbReference>
<protein>
    <submittedName>
        <fullName evidence="1">Uncharacterized protein</fullName>
    </submittedName>
</protein>
<gene>
    <name evidence="1" type="ORF">EK21DRAFT_85534</name>
</gene>
<organism evidence="1 2">
    <name type="scientific">Setomelanomma holmii</name>
    <dbReference type="NCBI Taxonomy" id="210430"/>
    <lineage>
        <taxon>Eukaryota</taxon>
        <taxon>Fungi</taxon>
        <taxon>Dikarya</taxon>
        <taxon>Ascomycota</taxon>
        <taxon>Pezizomycotina</taxon>
        <taxon>Dothideomycetes</taxon>
        <taxon>Pleosporomycetidae</taxon>
        <taxon>Pleosporales</taxon>
        <taxon>Pleosporineae</taxon>
        <taxon>Phaeosphaeriaceae</taxon>
        <taxon>Setomelanomma</taxon>
    </lineage>
</organism>
<name>A0A9P4LQR2_9PLEO</name>